<name>J0LID5_AURST</name>
<keyword evidence="2" id="KW-1185">Reference proteome</keyword>
<evidence type="ECO:0000313" key="1">
    <source>
        <dbReference type="EMBL" id="EJD38077.1"/>
    </source>
</evidence>
<dbReference type="AlphaFoldDB" id="J0LID5"/>
<protein>
    <submittedName>
        <fullName evidence="1">Uncharacterized protein</fullName>
    </submittedName>
</protein>
<dbReference type="InParanoid" id="J0LID5"/>
<dbReference type="EMBL" id="JH687830">
    <property type="protein sequence ID" value="EJD38077.1"/>
    <property type="molecule type" value="Genomic_DNA"/>
</dbReference>
<gene>
    <name evidence="1" type="ORF">AURDEDRAFT_129059</name>
</gene>
<dbReference type="Proteomes" id="UP000006514">
    <property type="component" value="Unassembled WGS sequence"/>
</dbReference>
<dbReference type="KEGG" id="adl:AURDEDRAFT_129059"/>
<dbReference type="OrthoDB" id="10671878at2759"/>
<evidence type="ECO:0000313" key="2">
    <source>
        <dbReference type="Proteomes" id="UP000006514"/>
    </source>
</evidence>
<reference evidence="2" key="1">
    <citation type="journal article" date="2012" name="Science">
        <title>The Paleozoic origin of enzymatic lignin decomposition reconstructed from 31 fungal genomes.</title>
        <authorList>
            <person name="Floudas D."/>
            <person name="Binder M."/>
            <person name="Riley R."/>
            <person name="Barry K."/>
            <person name="Blanchette R.A."/>
            <person name="Henrissat B."/>
            <person name="Martinez A.T."/>
            <person name="Otillar R."/>
            <person name="Spatafora J.W."/>
            <person name="Yadav J.S."/>
            <person name="Aerts A."/>
            <person name="Benoit I."/>
            <person name="Boyd A."/>
            <person name="Carlson A."/>
            <person name="Copeland A."/>
            <person name="Coutinho P.M."/>
            <person name="de Vries R.P."/>
            <person name="Ferreira P."/>
            <person name="Findley K."/>
            <person name="Foster B."/>
            <person name="Gaskell J."/>
            <person name="Glotzer D."/>
            <person name="Gorecki P."/>
            <person name="Heitman J."/>
            <person name="Hesse C."/>
            <person name="Hori C."/>
            <person name="Igarashi K."/>
            <person name="Jurgens J.A."/>
            <person name="Kallen N."/>
            <person name="Kersten P."/>
            <person name="Kohler A."/>
            <person name="Kuees U."/>
            <person name="Kumar T.K.A."/>
            <person name="Kuo A."/>
            <person name="LaButti K."/>
            <person name="Larrondo L.F."/>
            <person name="Lindquist E."/>
            <person name="Ling A."/>
            <person name="Lombard V."/>
            <person name="Lucas S."/>
            <person name="Lundell T."/>
            <person name="Martin R."/>
            <person name="McLaughlin D.J."/>
            <person name="Morgenstern I."/>
            <person name="Morin E."/>
            <person name="Murat C."/>
            <person name="Nagy L.G."/>
            <person name="Nolan M."/>
            <person name="Ohm R.A."/>
            <person name="Patyshakuliyeva A."/>
            <person name="Rokas A."/>
            <person name="Ruiz-Duenas F.J."/>
            <person name="Sabat G."/>
            <person name="Salamov A."/>
            <person name="Samejima M."/>
            <person name="Schmutz J."/>
            <person name="Slot J.C."/>
            <person name="St John F."/>
            <person name="Stenlid J."/>
            <person name="Sun H."/>
            <person name="Sun S."/>
            <person name="Syed K."/>
            <person name="Tsang A."/>
            <person name="Wiebenga A."/>
            <person name="Young D."/>
            <person name="Pisabarro A."/>
            <person name="Eastwood D.C."/>
            <person name="Martin F."/>
            <person name="Cullen D."/>
            <person name="Grigoriev I.V."/>
            <person name="Hibbett D.S."/>
        </authorList>
    </citation>
    <scope>NUCLEOTIDE SEQUENCE [LARGE SCALE GENOMIC DNA]</scope>
    <source>
        <strain evidence="2">TFB10046</strain>
    </source>
</reference>
<organism evidence="1 2">
    <name type="scientific">Auricularia subglabra (strain TFB-10046 / SS5)</name>
    <name type="common">White-rot fungus</name>
    <name type="synonym">Auricularia delicata (strain TFB10046)</name>
    <dbReference type="NCBI Taxonomy" id="717982"/>
    <lineage>
        <taxon>Eukaryota</taxon>
        <taxon>Fungi</taxon>
        <taxon>Dikarya</taxon>
        <taxon>Basidiomycota</taxon>
        <taxon>Agaricomycotina</taxon>
        <taxon>Agaricomycetes</taxon>
        <taxon>Auriculariales</taxon>
        <taxon>Auriculariaceae</taxon>
        <taxon>Auricularia</taxon>
    </lineage>
</organism>
<sequence>MPSIPPAPGSSSSAHIVALLRAAGLTGSAAGARPSPAPTNPFVPQLNGEQQQLQQSYADNQLLFLLGQVQKAQSLQLSITQLQASTAVSPSPEIPDLTLQHIHIISDYCVFYIQIVYVSDVFFTLHYSEDTSLYPDTSVAAQSDTTSTSLESRVDNLEKMLLNGPPRPGRRRKVNTTQLPWYKRRNGVSPEEKAAWSQLLKKSRETLRFLLGITSATAPLPHPTAAPTLAGETPGFTADLTKDATDKSAVNAAWIARARELLEAEFKENTSSNAPTITRDAIVHALHTSFQYLKRQYKDQNEPMAMLKKLNDEHIGRWKSTQRTKFNQRSHAAARFEEIHGFDPSDLLATDYMSGDESAGEDQARERSYLAAVKLDAAKEHLPDLKVLAPQRLEWRTDAVSSVYDELDRIHRSLKTGTDGKKKGRLALLRVPREVGIGPLISTPPLVQPLPCMVDSAWREFAAAEFESVIDGWDGDPETDPDGLADALAAFISP</sequence>
<accession>J0LID5</accession>
<proteinExistence type="predicted"/>